<dbReference type="OrthoDB" id="289126at2"/>
<feature type="domain" description="DUF1549" evidence="1">
    <location>
        <begin position="580"/>
        <end position="767"/>
    </location>
</feature>
<gene>
    <name evidence="3" type="ORF">Mal48_14810</name>
</gene>
<dbReference type="RefSeq" id="WP_145197373.1">
    <property type="nucleotide sequence ID" value="NZ_CP036267.1"/>
</dbReference>
<name>A0A517QKU3_9PLAN</name>
<dbReference type="Proteomes" id="UP000315724">
    <property type="component" value="Chromosome"/>
</dbReference>
<dbReference type="Pfam" id="PF07587">
    <property type="entry name" value="PSD1"/>
    <property type="match status" value="1"/>
</dbReference>
<evidence type="ECO:0000259" key="2">
    <source>
        <dbReference type="Pfam" id="PF07587"/>
    </source>
</evidence>
<organism evidence="3 4">
    <name type="scientific">Thalassoglobus polymorphus</name>
    <dbReference type="NCBI Taxonomy" id="2527994"/>
    <lineage>
        <taxon>Bacteria</taxon>
        <taxon>Pseudomonadati</taxon>
        <taxon>Planctomycetota</taxon>
        <taxon>Planctomycetia</taxon>
        <taxon>Planctomycetales</taxon>
        <taxon>Planctomycetaceae</taxon>
        <taxon>Thalassoglobus</taxon>
    </lineage>
</organism>
<dbReference type="KEGG" id="tpol:Mal48_14810"/>
<evidence type="ECO:0008006" key="5">
    <source>
        <dbReference type="Google" id="ProtNLM"/>
    </source>
</evidence>
<dbReference type="InterPro" id="IPR013320">
    <property type="entry name" value="ConA-like_dom_sf"/>
</dbReference>
<dbReference type="InterPro" id="IPR011444">
    <property type="entry name" value="DUF1549"/>
</dbReference>
<dbReference type="Pfam" id="PF13385">
    <property type="entry name" value="Laminin_G_3"/>
    <property type="match status" value="1"/>
</dbReference>
<evidence type="ECO:0000313" key="4">
    <source>
        <dbReference type="Proteomes" id="UP000315724"/>
    </source>
</evidence>
<accession>A0A517QKU3</accession>
<dbReference type="SUPFAM" id="SSF49899">
    <property type="entry name" value="Concanavalin A-like lectins/glucanases"/>
    <property type="match status" value="1"/>
</dbReference>
<feature type="domain" description="DUF1553" evidence="2">
    <location>
        <begin position="827"/>
        <end position="1083"/>
    </location>
</feature>
<evidence type="ECO:0000259" key="1">
    <source>
        <dbReference type="Pfam" id="PF07583"/>
    </source>
</evidence>
<evidence type="ECO:0000313" key="3">
    <source>
        <dbReference type="EMBL" id="QDT32238.1"/>
    </source>
</evidence>
<protein>
    <recommendedName>
        <fullName evidence="5">Planctomycete cytochrome C</fullName>
    </recommendedName>
</protein>
<dbReference type="EMBL" id="CP036267">
    <property type="protein sequence ID" value="QDT32238.1"/>
    <property type="molecule type" value="Genomic_DNA"/>
</dbReference>
<reference evidence="3 4" key="1">
    <citation type="submission" date="2019-02" db="EMBL/GenBank/DDBJ databases">
        <title>Deep-cultivation of Planctomycetes and their phenomic and genomic characterization uncovers novel biology.</title>
        <authorList>
            <person name="Wiegand S."/>
            <person name="Jogler M."/>
            <person name="Boedeker C."/>
            <person name="Pinto D."/>
            <person name="Vollmers J."/>
            <person name="Rivas-Marin E."/>
            <person name="Kohn T."/>
            <person name="Peeters S.H."/>
            <person name="Heuer A."/>
            <person name="Rast P."/>
            <person name="Oberbeckmann S."/>
            <person name="Bunk B."/>
            <person name="Jeske O."/>
            <person name="Meyerdierks A."/>
            <person name="Storesund J.E."/>
            <person name="Kallscheuer N."/>
            <person name="Luecker S."/>
            <person name="Lage O.M."/>
            <person name="Pohl T."/>
            <person name="Merkel B.J."/>
            <person name="Hornburger P."/>
            <person name="Mueller R.-W."/>
            <person name="Bruemmer F."/>
            <person name="Labrenz M."/>
            <person name="Spormann A.M."/>
            <person name="Op den Camp H."/>
            <person name="Overmann J."/>
            <person name="Amann R."/>
            <person name="Jetten M.S.M."/>
            <person name="Mascher T."/>
            <person name="Medema M.H."/>
            <person name="Devos D.P."/>
            <person name="Kaster A.-K."/>
            <person name="Ovreas L."/>
            <person name="Rohde M."/>
            <person name="Galperin M.Y."/>
            <person name="Jogler C."/>
        </authorList>
    </citation>
    <scope>NUCLEOTIDE SEQUENCE [LARGE SCALE GENOMIC DNA]</scope>
    <source>
        <strain evidence="3 4">Mal48</strain>
    </source>
</reference>
<dbReference type="Gene3D" id="2.60.120.200">
    <property type="match status" value="1"/>
</dbReference>
<dbReference type="PANTHER" id="PTHR35889:SF3">
    <property type="entry name" value="F-BOX DOMAIN-CONTAINING PROTEIN"/>
    <property type="match status" value="1"/>
</dbReference>
<proteinExistence type="predicted"/>
<dbReference type="PANTHER" id="PTHR35889">
    <property type="entry name" value="CYCLOINULO-OLIGOSACCHARIDE FRUCTANOTRANSFERASE-RELATED"/>
    <property type="match status" value="1"/>
</dbReference>
<dbReference type="Pfam" id="PF07583">
    <property type="entry name" value="PSCyt2"/>
    <property type="match status" value="1"/>
</dbReference>
<keyword evidence="4" id="KW-1185">Reference proteome</keyword>
<dbReference type="InterPro" id="IPR022655">
    <property type="entry name" value="DUF1553"/>
</dbReference>
<dbReference type="AlphaFoldDB" id="A0A517QKU3"/>
<sequence length="1167" mass="129869">MSISDLIQGQELRAPRIQIRGVFTSIACSVCLVGGILSGTSTSASEAGDLYGEKILEDAPLAWWRMQIVEGKVVQSDGLKGLFPAEVVGSVKSISGPESSRFTEFAKESQAVRFNGRAASLRVNAAADQSALQFSNGDEMTLEAWVRVNAIQSTVYIIGKGRTHTNGFGDRNQNYSLRLVQKGGRAHLSFFFCDAVADAATRAQRKDGHRWTSNSGFPIDGDWHHVAITYRFGEPDSMTGYIDGFPGSGKWDLGGPTSHPPVTDNDQLWIGSSMGGKSGVFNGDIAEVAIYKSIVPADHLRERYIINGEKLTGRVIGEVDPEKIPSDSVQVFLTEGIPASRNWGFVLTTPPSKSWTADRIAFTGLPRKYTDKALIDDYSLPLLLTAATQINVSSEQAGEHRIVLRALSAAKLFVDGKLVGETPFQSLSRSGHGAMHQLKPPQPGLLSLPAAHTEQHITLPLSPGRHIVVLESIIGHPGVRLRVGELSVGISGPDETAFRILSPTKSIPFNDEEWITFIEQERNQLVEMNQKERRHKDQKEREWWERRHVLTRQIVESLPTVDVPNVSSQVNVSNEDVSNEIDRFIQKRLEENGIKPAPVATDLQFLRRLSLDVVGVIPTPEEVDRYMADPAEERRENSIERLLNDPRWADHWVPYWQDVLAENVGIAKPTLNNTGPFRFFIHSAFTDNKPIDRFVTELTLMEGSRYSGGPAGFGIATQNDVPMAAKAHVLGTAFLGVEMKCARCHDSPLQSVSQKDLFSLAAMLGRTGQTVPLTSSIPGTPEEVSEMLVQVTLRPGTKVLPEWPFTQMNNSAISEIPDDAIRNPDDQREQLALLITWPTNERFAQVIANRLWKRYLGRGLQEPVHDWENFAPSHPELLDYLAHQLVLNDYDVKHLARLILNSQTYQRQVSPLNSEETSKPELFAGNIERRLTAEQVVDSLQMALGKDLDTEELTLDRDGRQLVKEFVSLGYPQRAWEMAGTSNDRDRPSTVWPKAQSLVDLMMAFGWRQSRPDPVTVRETTTTPLTPLMLAHGATALRVVDLSDSSEVTQLALEDQPLEHLVERLFMRILTRPPTATEKQLVFDLLQEGYSERVVAGLEVVPAPQIPRSPRSWSNNLNSESNEVAIRAQAQALKGDPKTKRLAPDWRVRLEETIWSLVNLPEFAFVP</sequence>